<dbReference type="RefSeq" id="WP_200750312.1">
    <property type="nucleotide sequence ID" value="NZ_JAEOAH010000046.1"/>
</dbReference>
<dbReference type="Proteomes" id="UP000618943">
    <property type="component" value="Unassembled WGS sequence"/>
</dbReference>
<gene>
    <name evidence="1" type="ORF">JFL43_19575</name>
</gene>
<dbReference type="EMBL" id="JAEOAH010000046">
    <property type="protein sequence ID" value="MBK3497003.1"/>
    <property type="molecule type" value="Genomic_DNA"/>
</dbReference>
<comment type="caution">
    <text evidence="1">The sequence shown here is derived from an EMBL/GenBank/DDBJ whole genome shotgun (WGS) entry which is preliminary data.</text>
</comment>
<organism evidence="1 2">
    <name type="scientific">Viridibacillus soli</name>
    <dbReference type="NCBI Taxonomy" id="2798301"/>
    <lineage>
        <taxon>Bacteria</taxon>
        <taxon>Bacillati</taxon>
        <taxon>Bacillota</taxon>
        <taxon>Bacilli</taxon>
        <taxon>Bacillales</taxon>
        <taxon>Caryophanaceae</taxon>
        <taxon>Viridibacillus</taxon>
    </lineage>
</organism>
<accession>A0ABS1HC39</accession>
<name>A0ABS1HC39_9BACL</name>
<proteinExistence type="predicted"/>
<protein>
    <submittedName>
        <fullName evidence="1">Uncharacterized protein</fullName>
    </submittedName>
</protein>
<sequence>MPKAIKNFRIGHTKLKIVVQSMGYKVKMTSEESKKLCKVAKIKGIRKNKKL</sequence>
<reference evidence="1 2" key="1">
    <citation type="submission" date="2020-12" db="EMBL/GenBank/DDBJ databases">
        <title>YIM B01967 draft genome.</title>
        <authorList>
            <person name="Yan X."/>
        </authorList>
    </citation>
    <scope>NUCLEOTIDE SEQUENCE [LARGE SCALE GENOMIC DNA]</scope>
    <source>
        <strain evidence="1 2">YIM B01967</strain>
    </source>
</reference>
<evidence type="ECO:0000313" key="2">
    <source>
        <dbReference type="Proteomes" id="UP000618943"/>
    </source>
</evidence>
<evidence type="ECO:0000313" key="1">
    <source>
        <dbReference type="EMBL" id="MBK3497003.1"/>
    </source>
</evidence>
<keyword evidence="2" id="KW-1185">Reference proteome</keyword>